<dbReference type="AlphaFoldDB" id="A0A8W8K5Q9"/>
<keyword evidence="2" id="KW-1185">Reference proteome</keyword>
<evidence type="ECO:0000313" key="1">
    <source>
        <dbReference type="EnsemblMetazoa" id="G21774.1:cds"/>
    </source>
</evidence>
<dbReference type="Proteomes" id="UP000005408">
    <property type="component" value="Unassembled WGS sequence"/>
</dbReference>
<reference evidence="1" key="1">
    <citation type="submission" date="2022-08" db="UniProtKB">
        <authorList>
            <consortium name="EnsemblMetazoa"/>
        </authorList>
    </citation>
    <scope>IDENTIFICATION</scope>
    <source>
        <strain evidence="1">05x7-T-G4-1.051#20</strain>
    </source>
</reference>
<name>A0A8W8K5Q9_MAGGI</name>
<sequence length="226" mass="25799">MDKVIPFMEYRHAVKKETKTDETQGDQGVFSIIEENQRYVSATCTGEPGLYTEKDSHGSRTINETLIEDLGNEMRTDETQGHKRVFSISEENQRYVLASCIEKPGLYREKDSHDSRITNETLIEDLGNEMRTDETQGDQGVFSIREKNQRYVSATCIEKPGLYLEKDSHGSRITNETLIEDLGNEMRTDETQGDQGVFSISEDIQRDVSATCKGMSKLYTEQDSWL</sequence>
<accession>A0A8W8K5Q9</accession>
<organism evidence="1 2">
    <name type="scientific">Magallana gigas</name>
    <name type="common">Pacific oyster</name>
    <name type="synonym">Crassostrea gigas</name>
    <dbReference type="NCBI Taxonomy" id="29159"/>
    <lineage>
        <taxon>Eukaryota</taxon>
        <taxon>Metazoa</taxon>
        <taxon>Spiralia</taxon>
        <taxon>Lophotrochozoa</taxon>
        <taxon>Mollusca</taxon>
        <taxon>Bivalvia</taxon>
        <taxon>Autobranchia</taxon>
        <taxon>Pteriomorphia</taxon>
        <taxon>Ostreida</taxon>
        <taxon>Ostreoidea</taxon>
        <taxon>Ostreidae</taxon>
        <taxon>Magallana</taxon>
    </lineage>
</organism>
<dbReference type="EnsemblMetazoa" id="G21774.1">
    <property type="protein sequence ID" value="G21774.1:cds"/>
    <property type="gene ID" value="G21774"/>
</dbReference>
<protein>
    <submittedName>
        <fullName evidence="1">Uncharacterized protein</fullName>
    </submittedName>
</protein>
<proteinExistence type="predicted"/>
<evidence type="ECO:0000313" key="2">
    <source>
        <dbReference type="Proteomes" id="UP000005408"/>
    </source>
</evidence>